<evidence type="ECO:0000313" key="3">
    <source>
        <dbReference type="Proteomes" id="UP000593567"/>
    </source>
</evidence>
<dbReference type="Proteomes" id="UP000593567">
    <property type="component" value="Unassembled WGS sequence"/>
</dbReference>
<dbReference type="InterPro" id="IPR009543">
    <property type="entry name" value="VPS13_VAB"/>
</dbReference>
<evidence type="ECO:0000259" key="1">
    <source>
        <dbReference type="Pfam" id="PF25036"/>
    </source>
</evidence>
<dbReference type="OrthoDB" id="428159at2759"/>
<dbReference type="Pfam" id="PF25036">
    <property type="entry name" value="VPS13_VAB"/>
    <property type="match status" value="1"/>
</dbReference>
<name>A0A7J7KK64_BUGNE</name>
<sequence>MITFTYQLGLVCMLTQLYVDVCARDIILLWILMRYQDLMLVTIVVSSAGVVAVTATYHKRSGTVNIPSPIKEEEIVEEVITPTQSLLQSTGPPPAVPTILFTQASRVDMEFDENEDQKVDGVNTPSVCQSVADRDEETGNTTVDEKEATPEVMCTYLSLVSRDRLLLTISPQGLNVVSCIVDTLTKKPTDSTLFEVSKSYALTITNLLGIPACVALHANSRQRGRGIKLENVRLSDHVDVSESSATEQQQSGENTLKSLAKLTSPTTDATRKVFGLSSPPPVTLKRQALHLAVDGYIPIPNILFRRTQSMDFMARPRNQRADSLCIRVKTQTKHGKKLVSIYSQLKIRNEFSCPVQISYSEVSYDESNQQHVPVNKSLGVVEPGAMLYIPAVVAQQKKLHVKPITDAESDSAGDFGESNETLWWRDHLKAKASFRSSSTKRSYAEIFEFLTCTNQLQQTFCFKAVWVGRKCMADNCQGNCPSFDVLLQPPAEIKNFLPFNIKLEVQINSSSLGTRPNTYDLEPGETRHIYDAISTPKRCYLVIPNYLDKSWKGVIDVHDSMSVNRMTDITLVAETDAEQPNESAEATNQVTVTSHVTRAQSDRCSNGQLQITFFASYWISNTTNKTLQFKRCNLRLPSSFLPSHCIVCVPSGSGNTESNRGDVKSIPHTLHAQLSEEENEAENSRIQVVQVVCC</sequence>
<accession>A0A7J7KK64</accession>
<dbReference type="EMBL" id="VXIV02000387">
    <property type="protein sequence ID" value="KAF6038647.1"/>
    <property type="molecule type" value="Genomic_DNA"/>
</dbReference>
<organism evidence="2 3">
    <name type="scientific">Bugula neritina</name>
    <name type="common">Brown bryozoan</name>
    <name type="synonym">Sertularia neritina</name>
    <dbReference type="NCBI Taxonomy" id="10212"/>
    <lineage>
        <taxon>Eukaryota</taxon>
        <taxon>Metazoa</taxon>
        <taxon>Spiralia</taxon>
        <taxon>Lophotrochozoa</taxon>
        <taxon>Bryozoa</taxon>
        <taxon>Gymnolaemata</taxon>
        <taxon>Cheilostomatida</taxon>
        <taxon>Flustrina</taxon>
        <taxon>Buguloidea</taxon>
        <taxon>Bugulidae</taxon>
        <taxon>Bugula</taxon>
    </lineage>
</organism>
<keyword evidence="3" id="KW-1185">Reference proteome</keyword>
<evidence type="ECO:0000313" key="2">
    <source>
        <dbReference type="EMBL" id="KAF6038647.1"/>
    </source>
</evidence>
<dbReference type="AlphaFoldDB" id="A0A7J7KK64"/>
<proteinExistence type="predicted"/>
<comment type="caution">
    <text evidence="2">The sequence shown here is derived from an EMBL/GenBank/DDBJ whole genome shotgun (WGS) entry which is preliminary data.</text>
</comment>
<reference evidence="2" key="1">
    <citation type="submission" date="2020-06" db="EMBL/GenBank/DDBJ databases">
        <title>Draft genome of Bugula neritina, a colonial animal packing powerful symbionts and potential medicines.</title>
        <authorList>
            <person name="Rayko M."/>
        </authorList>
    </citation>
    <scope>NUCLEOTIDE SEQUENCE [LARGE SCALE GENOMIC DNA]</scope>
    <source>
        <strain evidence="2">Kwan_BN1</strain>
    </source>
</reference>
<protein>
    <recommendedName>
        <fullName evidence="1">Vacuolar protein sorting-associated protein 13 VPS13 adaptor binding domain-containing protein</fullName>
    </recommendedName>
</protein>
<feature type="domain" description="Vacuolar protein sorting-associated protein 13 VPS13 adaptor binding" evidence="1">
    <location>
        <begin position="290"/>
        <end position="631"/>
    </location>
</feature>
<gene>
    <name evidence="2" type="ORF">EB796_003050</name>
</gene>